<comment type="similarity">
    <text evidence="1">Belongs to the UPF0111 family.</text>
</comment>
<dbReference type="InterPro" id="IPR038078">
    <property type="entry name" value="PhoU-like_sf"/>
</dbReference>
<dbReference type="InterPro" id="IPR002727">
    <property type="entry name" value="DUF47"/>
</dbReference>
<name>A0A381SID7_9ZZZZ</name>
<reference evidence="2" key="1">
    <citation type="submission" date="2018-05" db="EMBL/GenBank/DDBJ databases">
        <authorList>
            <person name="Lanie J.A."/>
            <person name="Ng W.-L."/>
            <person name="Kazmierczak K.M."/>
            <person name="Andrzejewski T.M."/>
            <person name="Davidsen T.M."/>
            <person name="Wayne K.J."/>
            <person name="Tettelin H."/>
            <person name="Glass J.I."/>
            <person name="Rusch D."/>
            <person name="Podicherti R."/>
            <person name="Tsui H.-C.T."/>
            <person name="Winkler M.E."/>
        </authorList>
    </citation>
    <scope>NUCLEOTIDE SEQUENCE</scope>
</reference>
<evidence type="ECO:0000313" key="2">
    <source>
        <dbReference type="EMBL" id="SVA03830.1"/>
    </source>
</evidence>
<protein>
    <recommendedName>
        <fullName evidence="3">PhoU domain-containing protein</fullName>
    </recommendedName>
</protein>
<dbReference type="EMBL" id="UINC01003157">
    <property type="protein sequence ID" value="SVA03830.1"/>
    <property type="molecule type" value="Genomic_DNA"/>
</dbReference>
<dbReference type="PANTHER" id="PTHR36536">
    <property type="entry name" value="UPF0111 PROTEIN HI_1603"/>
    <property type="match status" value="1"/>
</dbReference>
<dbReference type="Gene3D" id="1.20.58.220">
    <property type="entry name" value="Phosphate transport system protein phou homolog 2, domain 2"/>
    <property type="match status" value="1"/>
</dbReference>
<dbReference type="Pfam" id="PF01865">
    <property type="entry name" value="PhoU_div"/>
    <property type="match status" value="1"/>
</dbReference>
<sequence>MNPLSLFFKKQYAVEEKIQRLLRYLEDMGQLYRGAYEAYLDGNYDDFAQRNEDLNKIEKEMDDLGLQIQMTLMRESLMPDSRDDLLWFLTKLDKVPSSFKHSLGAIAIEKPEIPQDFQDPLKKMLAHTHDAVKALAHATDSLFTDLRAVRQHVEEVGRQESEVDKVEYKLLRIVFENEKFELARQYQLKGILKQLGAVTNLAEDVADAVLILATKHSA</sequence>
<evidence type="ECO:0000256" key="1">
    <source>
        <dbReference type="ARBA" id="ARBA00008591"/>
    </source>
</evidence>
<gene>
    <name evidence="2" type="ORF">METZ01_LOCUS56684</name>
</gene>
<dbReference type="PANTHER" id="PTHR36536:SF3">
    <property type="entry name" value="UPF0111 PROTEIN HI_1603"/>
    <property type="match status" value="1"/>
</dbReference>
<organism evidence="2">
    <name type="scientific">marine metagenome</name>
    <dbReference type="NCBI Taxonomy" id="408172"/>
    <lineage>
        <taxon>unclassified sequences</taxon>
        <taxon>metagenomes</taxon>
        <taxon>ecological metagenomes</taxon>
    </lineage>
</organism>
<dbReference type="InterPro" id="IPR018445">
    <property type="entry name" value="Put_Phosphate_transp_reg"/>
</dbReference>
<proteinExistence type="inferred from homology"/>
<accession>A0A381SID7</accession>
<dbReference type="SUPFAM" id="SSF109755">
    <property type="entry name" value="PhoU-like"/>
    <property type="match status" value="1"/>
</dbReference>
<evidence type="ECO:0008006" key="3">
    <source>
        <dbReference type="Google" id="ProtNLM"/>
    </source>
</evidence>
<dbReference type="AlphaFoldDB" id="A0A381SID7"/>